<reference evidence="2 3" key="1">
    <citation type="journal article" date="2017" name="Gigascience">
        <title>Draft genome of the honey bee ectoparasitic mite, Tropilaelaps mercedesae, is shaped by the parasitic life history.</title>
        <authorList>
            <person name="Dong X."/>
            <person name="Armstrong S.D."/>
            <person name="Xia D."/>
            <person name="Makepeace B.L."/>
            <person name="Darby A.C."/>
            <person name="Kadowaki T."/>
        </authorList>
    </citation>
    <scope>NUCLEOTIDE SEQUENCE [LARGE SCALE GENOMIC DNA]</scope>
    <source>
        <strain evidence="2">Wuxi-XJTLU</strain>
    </source>
</reference>
<comment type="caution">
    <text evidence="2">The sequence shown here is derived from an EMBL/GenBank/DDBJ whole genome shotgun (WGS) entry which is preliminary data.</text>
</comment>
<dbReference type="AlphaFoldDB" id="A0A1V9XHN8"/>
<organism evidence="2 3">
    <name type="scientific">Tropilaelaps mercedesae</name>
    <dbReference type="NCBI Taxonomy" id="418985"/>
    <lineage>
        <taxon>Eukaryota</taxon>
        <taxon>Metazoa</taxon>
        <taxon>Ecdysozoa</taxon>
        <taxon>Arthropoda</taxon>
        <taxon>Chelicerata</taxon>
        <taxon>Arachnida</taxon>
        <taxon>Acari</taxon>
        <taxon>Parasitiformes</taxon>
        <taxon>Mesostigmata</taxon>
        <taxon>Gamasina</taxon>
        <taxon>Dermanyssoidea</taxon>
        <taxon>Laelapidae</taxon>
        <taxon>Tropilaelaps</taxon>
    </lineage>
</organism>
<evidence type="ECO:0000313" key="3">
    <source>
        <dbReference type="Proteomes" id="UP000192247"/>
    </source>
</evidence>
<evidence type="ECO:0000256" key="1">
    <source>
        <dbReference type="SAM" id="MobiDB-lite"/>
    </source>
</evidence>
<dbReference type="InParanoid" id="A0A1V9XHN8"/>
<feature type="region of interest" description="Disordered" evidence="1">
    <location>
        <begin position="50"/>
        <end position="87"/>
    </location>
</feature>
<feature type="region of interest" description="Disordered" evidence="1">
    <location>
        <begin position="1"/>
        <end position="21"/>
    </location>
</feature>
<evidence type="ECO:0000313" key="2">
    <source>
        <dbReference type="EMBL" id="OQR72941.1"/>
    </source>
</evidence>
<accession>A0A1V9XHN8</accession>
<gene>
    <name evidence="2" type="ORF">BIW11_03683</name>
</gene>
<sequence>MSSTTFDSSLRTNERNSDSYPDVGRVQFLNLLNAPNGKFPVGERQYCASDQPDSGGCDTGHSELFTRLPSTRQQSSNSSSYWPGSEVGLADGPTRLGEELLGPRGHRTSPTLQTRVRYLLPPYLSSGLLFNIAYNVQPYSSRSRAEPQGTLYPRRTSTTRMTLSVVATSTQLLHKLMTTGRSPRLVTDPKISARTAELFASGAVATEHRSRRCDDNASRRTLDDGTRQTVVPGVWIIFSMVFFCLSNKSRRVHQQRDLFLDTDLGDCEDLRNRWHARSTAALTAPPTYLRIRRPSISHEHMTRNNIYACPVTSIERLYPNLNTFPESVVRSETFYRPWPPVSEVLDA</sequence>
<dbReference type="Proteomes" id="UP000192247">
    <property type="component" value="Unassembled WGS sequence"/>
</dbReference>
<name>A0A1V9XHN8_9ACAR</name>
<dbReference type="EMBL" id="MNPL01010770">
    <property type="protein sequence ID" value="OQR72941.1"/>
    <property type="molecule type" value="Genomic_DNA"/>
</dbReference>
<protein>
    <submittedName>
        <fullName evidence="2">Uncharacterized protein</fullName>
    </submittedName>
</protein>
<keyword evidence="3" id="KW-1185">Reference proteome</keyword>
<feature type="compositionally biased region" description="Polar residues" evidence="1">
    <location>
        <begin position="1"/>
        <end position="11"/>
    </location>
</feature>
<proteinExistence type="predicted"/>